<dbReference type="Pfam" id="PF01022">
    <property type="entry name" value="HTH_5"/>
    <property type="match status" value="1"/>
</dbReference>
<feature type="region of interest" description="Disordered" evidence="1">
    <location>
        <begin position="1"/>
        <end position="20"/>
    </location>
</feature>
<organism evidence="3 4">
    <name type="scientific">Phreatobacter stygius</name>
    <dbReference type="NCBI Taxonomy" id="1940610"/>
    <lineage>
        <taxon>Bacteria</taxon>
        <taxon>Pseudomonadati</taxon>
        <taxon>Pseudomonadota</taxon>
        <taxon>Alphaproteobacteria</taxon>
        <taxon>Hyphomicrobiales</taxon>
        <taxon>Phreatobacteraceae</taxon>
        <taxon>Phreatobacter</taxon>
    </lineage>
</organism>
<dbReference type="Proteomes" id="UP000298781">
    <property type="component" value="Chromosome"/>
</dbReference>
<evidence type="ECO:0000313" key="3">
    <source>
        <dbReference type="EMBL" id="QCI64178.1"/>
    </source>
</evidence>
<dbReference type="AlphaFoldDB" id="A0A4D7AZZ8"/>
<dbReference type="SUPFAM" id="SSF46785">
    <property type="entry name" value="Winged helix' DNA-binding domain"/>
    <property type="match status" value="1"/>
</dbReference>
<dbReference type="PANTHER" id="PTHR38600:SF2">
    <property type="entry name" value="SLL0088 PROTEIN"/>
    <property type="match status" value="1"/>
</dbReference>
<dbReference type="PRINTS" id="PR00778">
    <property type="entry name" value="HTHARSR"/>
</dbReference>
<dbReference type="CDD" id="cd00090">
    <property type="entry name" value="HTH_ARSR"/>
    <property type="match status" value="1"/>
</dbReference>
<dbReference type="NCBIfam" id="NF033788">
    <property type="entry name" value="HTH_metalloreg"/>
    <property type="match status" value="1"/>
</dbReference>
<proteinExistence type="predicted"/>
<dbReference type="GO" id="GO:0003700">
    <property type="term" value="F:DNA-binding transcription factor activity"/>
    <property type="evidence" value="ECO:0007669"/>
    <property type="project" value="InterPro"/>
</dbReference>
<accession>A0A4D7AZZ8</accession>
<protein>
    <submittedName>
        <fullName evidence="3">Winged helix-turn-helix transcriptional regulator</fullName>
    </submittedName>
</protein>
<dbReference type="Gene3D" id="1.10.10.10">
    <property type="entry name" value="Winged helix-like DNA-binding domain superfamily/Winged helix DNA-binding domain"/>
    <property type="match status" value="1"/>
</dbReference>
<evidence type="ECO:0000313" key="4">
    <source>
        <dbReference type="Proteomes" id="UP000298781"/>
    </source>
</evidence>
<dbReference type="InterPro" id="IPR036390">
    <property type="entry name" value="WH_DNA-bd_sf"/>
</dbReference>
<dbReference type="OrthoDB" id="9790747at2"/>
<feature type="domain" description="HTH arsR-type" evidence="2">
    <location>
        <begin position="12"/>
        <end position="106"/>
    </location>
</feature>
<reference evidence="3 4" key="1">
    <citation type="submission" date="2019-04" db="EMBL/GenBank/DDBJ databases">
        <title>Phreatobacter aquaticus sp. nov.</title>
        <authorList>
            <person name="Choi A."/>
        </authorList>
    </citation>
    <scope>NUCLEOTIDE SEQUENCE [LARGE SCALE GENOMIC DNA]</scope>
    <source>
        <strain evidence="3 4">KCTC 52518</strain>
    </source>
</reference>
<dbReference type="InterPro" id="IPR011991">
    <property type="entry name" value="ArsR-like_HTH"/>
</dbReference>
<dbReference type="PANTHER" id="PTHR38600">
    <property type="entry name" value="TRANSCRIPTIONAL REGULATORY PROTEIN"/>
    <property type="match status" value="1"/>
</dbReference>
<name>A0A4D7AZZ8_9HYPH</name>
<dbReference type="PROSITE" id="PS50987">
    <property type="entry name" value="HTH_ARSR_2"/>
    <property type="match status" value="1"/>
</dbReference>
<dbReference type="KEGG" id="pstg:E8M01_07920"/>
<sequence length="125" mass="14010">MTPAPASAGPAQAPPAAPAMDGIFRALSDPTRRNVLERLSQKQASVSELAALYRMALPSFLEHLKVLEGCGLVQSHKTGRVRTYQLAPDRLKLAEDWLGLQRTLWERRLDRLDSYLLTLKEERSE</sequence>
<dbReference type="InterPro" id="IPR036388">
    <property type="entry name" value="WH-like_DNA-bd_sf"/>
</dbReference>
<dbReference type="SMART" id="SM00418">
    <property type="entry name" value="HTH_ARSR"/>
    <property type="match status" value="1"/>
</dbReference>
<keyword evidence="4" id="KW-1185">Reference proteome</keyword>
<gene>
    <name evidence="3" type="ORF">E8M01_07920</name>
</gene>
<dbReference type="InterPro" id="IPR001845">
    <property type="entry name" value="HTH_ArsR_DNA-bd_dom"/>
</dbReference>
<feature type="compositionally biased region" description="Low complexity" evidence="1">
    <location>
        <begin position="1"/>
        <end position="11"/>
    </location>
</feature>
<evidence type="ECO:0000259" key="2">
    <source>
        <dbReference type="PROSITE" id="PS50987"/>
    </source>
</evidence>
<evidence type="ECO:0000256" key="1">
    <source>
        <dbReference type="SAM" id="MobiDB-lite"/>
    </source>
</evidence>
<dbReference type="EMBL" id="CP039690">
    <property type="protein sequence ID" value="QCI64178.1"/>
    <property type="molecule type" value="Genomic_DNA"/>
</dbReference>